<protein>
    <submittedName>
        <fullName evidence="1">Uncharacterized protein</fullName>
    </submittedName>
</protein>
<dbReference type="VEuPathDB" id="VectorBase:AQUA015319"/>
<dbReference type="EnsemblMetazoa" id="AQUA015319-RA">
    <property type="protein sequence ID" value="AQUA015319-PA"/>
    <property type="gene ID" value="AQUA015319"/>
</dbReference>
<accession>A0A182XU38</accession>
<dbReference type="AlphaFoldDB" id="A0A182XU38"/>
<sequence length="52" mass="5817">MTMPTTILRIMKIPPTLPLRRTIPLIPFPPPFGFSPAQPLTSQKNLSPLMMS</sequence>
<keyword evidence="2" id="KW-1185">Reference proteome</keyword>
<proteinExistence type="predicted"/>
<name>A0A182XU38_ANOQN</name>
<dbReference type="Proteomes" id="UP000076407">
    <property type="component" value="Unassembled WGS sequence"/>
</dbReference>
<evidence type="ECO:0000313" key="1">
    <source>
        <dbReference type="EnsemblMetazoa" id="AQUA015319-PA"/>
    </source>
</evidence>
<organism evidence="1 2">
    <name type="scientific">Anopheles quadriannulatus</name>
    <name type="common">Mosquito</name>
    <dbReference type="NCBI Taxonomy" id="34691"/>
    <lineage>
        <taxon>Eukaryota</taxon>
        <taxon>Metazoa</taxon>
        <taxon>Ecdysozoa</taxon>
        <taxon>Arthropoda</taxon>
        <taxon>Hexapoda</taxon>
        <taxon>Insecta</taxon>
        <taxon>Pterygota</taxon>
        <taxon>Neoptera</taxon>
        <taxon>Endopterygota</taxon>
        <taxon>Diptera</taxon>
        <taxon>Nematocera</taxon>
        <taxon>Culicoidea</taxon>
        <taxon>Culicidae</taxon>
        <taxon>Anophelinae</taxon>
        <taxon>Anopheles</taxon>
    </lineage>
</organism>
<reference evidence="1" key="1">
    <citation type="submission" date="2020-05" db="UniProtKB">
        <authorList>
            <consortium name="EnsemblMetazoa"/>
        </authorList>
    </citation>
    <scope>IDENTIFICATION</scope>
    <source>
        <strain evidence="1">SANGQUA</strain>
    </source>
</reference>
<evidence type="ECO:0000313" key="2">
    <source>
        <dbReference type="Proteomes" id="UP000076407"/>
    </source>
</evidence>